<feature type="transmembrane region" description="Helical" evidence="1">
    <location>
        <begin position="20"/>
        <end position="41"/>
    </location>
</feature>
<sequence>MSVRDPREPWLPDLCRLPRLAVMLGMAELVVVVLALAPGGAHWDLQRFVTASGFALWLALAASVLLCVSRQRLSRLPPPVGTTLALLGGGAIAALGASLAHVIDASLGYGLVPSNVSMLRFVWGSAAVTTLIVAVVLRYLYVNDGWAAQVRASARAEADALQARIKPHFLFNSMNTIAGLVRSDPAVAERAVLDLSDLFRAALGAGESDSTLREEIELCERYFAIEQLRLGNRLRVVWRKGEPLPWRMPMPRLVLQPLLENAVLHGISRLPGGGEIEIELGQVGDELAISLRNPAPAPREGDILPALGGGSIQAGNRHAQFSIAQRLRYAYGPRVRMAAAWNEGYYQVDLRLPVTTGRLAPAESGSKGMASKWTA</sequence>
<keyword evidence="4" id="KW-1185">Reference proteome</keyword>
<dbReference type="InterPro" id="IPR050640">
    <property type="entry name" value="Bact_2-comp_sensor_kinase"/>
</dbReference>
<name>A0ABU1VQX9_9GAMM</name>
<feature type="transmembrane region" description="Helical" evidence="1">
    <location>
        <begin position="80"/>
        <end position="101"/>
    </location>
</feature>
<keyword evidence="1" id="KW-0472">Membrane</keyword>
<accession>A0ABU1VQX9</accession>
<dbReference type="EMBL" id="JAVDVW010000002">
    <property type="protein sequence ID" value="MDR7099896.1"/>
    <property type="molecule type" value="Genomic_DNA"/>
</dbReference>
<proteinExistence type="predicted"/>
<keyword evidence="3" id="KW-0808">Transferase</keyword>
<evidence type="ECO:0000256" key="1">
    <source>
        <dbReference type="SAM" id="Phobius"/>
    </source>
</evidence>
<comment type="caution">
    <text evidence="3">The sequence shown here is derived from an EMBL/GenBank/DDBJ whole genome shotgun (WGS) entry which is preliminary data.</text>
</comment>
<reference evidence="3 4" key="1">
    <citation type="submission" date="2023-07" db="EMBL/GenBank/DDBJ databases">
        <title>Sorghum-associated microbial communities from plants grown in Nebraska, USA.</title>
        <authorList>
            <person name="Schachtman D."/>
        </authorList>
    </citation>
    <scope>NUCLEOTIDE SEQUENCE [LARGE SCALE GENOMIC DNA]</scope>
    <source>
        <strain evidence="3 4">BE187</strain>
    </source>
</reference>
<feature type="transmembrane region" description="Helical" evidence="1">
    <location>
        <begin position="121"/>
        <end position="141"/>
    </location>
</feature>
<dbReference type="PANTHER" id="PTHR34220:SF7">
    <property type="entry name" value="SENSOR HISTIDINE KINASE YPDA"/>
    <property type="match status" value="1"/>
</dbReference>
<dbReference type="Pfam" id="PF06580">
    <property type="entry name" value="His_kinase"/>
    <property type="match status" value="1"/>
</dbReference>
<evidence type="ECO:0000259" key="2">
    <source>
        <dbReference type="Pfam" id="PF06580"/>
    </source>
</evidence>
<dbReference type="Proteomes" id="UP001267878">
    <property type="component" value="Unassembled WGS sequence"/>
</dbReference>
<keyword evidence="3" id="KW-0418">Kinase</keyword>
<keyword evidence="1" id="KW-0812">Transmembrane</keyword>
<organism evidence="3 4">
    <name type="scientific">Agrilutibacter niabensis</name>
    <dbReference type="NCBI Taxonomy" id="380628"/>
    <lineage>
        <taxon>Bacteria</taxon>
        <taxon>Pseudomonadati</taxon>
        <taxon>Pseudomonadota</taxon>
        <taxon>Gammaproteobacteria</taxon>
        <taxon>Lysobacterales</taxon>
        <taxon>Lysobacteraceae</taxon>
        <taxon>Agrilutibacter</taxon>
    </lineage>
</organism>
<feature type="domain" description="Signal transduction histidine kinase internal region" evidence="2">
    <location>
        <begin position="156"/>
        <end position="234"/>
    </location>
</feature>
<dbReference type="EC" id="2.7.13.3" evidence="3"/>
<dbReference type="RefSeq" id="WP_310054359.1">
    <property type="nucleotide sequence ID" value="NZ_JAVDVW010000002.1"/>
</dbReference>
<dbReference type="PANTHER" id="PTHR34220">
    <property type="entry name" value="SENSOR HISTIDINE KINASE YPDA"/>
    <property type="match status" value="1"/>
</dbReference>
<gene>
    <name evidence="3" type="ORF">J2X04_002277</name>
</gene>
<dbReference type="InterPro" id="IPR036890">
    <property type="entry name" value="HATPase_C_sf"/>
</dbReference>
<evidence type="ECO:0000313" key="4">
    <source>
        <dbReference type="Proteomes" id="UP001267878"/>
    </source>
</evidence>
<dbReference type="GO" id="GO:0004673">
    <property type="term" value="F:protein histidine kinase activity"/>
    <property type="evidence" value="ECO:0007669"/>
    <property type="project" value="UniProtKB-EC"/>
</dbReference>
<evidence type="ECO:0000313" key="3">
    <source>
        <dbReference type="EMBL" id="MDR7099896.1"/>
    </source>
</evidence>
<dbReference type="InterPro" id="IPR010559">
    <property type="entry name" value="Sig_transdc_His_kin_internal"/>
</dbReference>
<dbReference type="SUPFAM" id="SSF55874">
    <property type="entry name" value="ATPase domain of HSP90 chaperone/DNA topoisomerase II/histidine kinase"/>
    <property type="match status" value="1"/>
</dbReference>
<keyword evidence="1" id="KW-1133">Transmembrane helix</keyword>
<feature type="transmembrane region" description="Helical" evidence="1">
    <location>
        <begin position="47"/>
        <end position="68"/>
    </location>
</feature>
<protein>
    <submittedName>
        <fullName evidence="3">Two-component system sensor histidine kinase AlgZ</fullName>
        <ecNumber evidence="3">2.7.13.3</ecNumber>
    </submittedName>
</protein>